<dbReference type="Gene3D" id="1.10.630.10">
    <property type="entry name" value="Cytochrome P450"/>
    <property type="match status" value="1"/>
</dbReference>
<evidence type="ECO:0000256" key="5">
    <source>
        <dbReference type="ARBA" id="ARBA00023002"/>
    </source>
</evidence>
<keyword evidence="3 8" id="KW-0349">Heme</keyword>
<dbReference type="PROSITE" id="PS00086">
    <property type="entry name" value="CYTOCHROME_P450"/>
    <property type="match status" value="1"/>
</dbReference>
<dbReference type="InterPro" id="IPR001128">
    <property type="entry name" value="Cyt_P450"/>
</dbReference>
<organism evidence="10">
    <name type="scientific">Magallana gigas</name>
    <name type="common">Pacific oyster</name>
    <name type="synonym">Crassostrea gigas</name>
    <dbReference type="NCBI Taxonomy" id="29159"/>
    <lineage>
        <taxon>Eukaryota</taxon>
        <taxon>Metazoa</taxon>
        <taxon>Spiralia</taxon>
        <taxon>Lophotrochozoa</taxon>
        <taxon>Mollusca</taxon>
        <taxon>Bivalvia</taxon>
        <taxon>Autobranchia</taxon>
        <taxon>Pteriomorphia</taxon>
        <taxon>Ostreida</taxon>
        <taxon>Ostreoidea</taxon>
        <taxon>Ostreidae</taxon>
        <taxon>Magallana</taxon>
    </lineage>
</organism>
<protein>
    <submittedName>
        <fullName evidence="10">1,25-dihydroxyvitamin D(3) 24-hydroxylase, mitochondrial</fullName>
    </submittedName>
</protein>
<evidence type="ECO:0000256" key="6">
    <source>
        <dbReference type="ARBA" id="ARBA00023004"/>
    </source>
</evidence>
<dbReference type="InterPro" id="IPR002401">
    <property type="entry name" value="Cyt_P450_E_grp-I"/>
</dbReference>
<evidence type="ECO:0000256" key="1">
    <source>
        <dbReference type="ARBA" id="ARBA00001971"/>
    </source>
</evidence>
<dbReference type="PANTHER" id="PTHR24279:SF120">
    <property type="entry name" value="CYTOCHROME P450"/>
    <property type="match status" value="1"/>
</dbReference>
<dbReference type="SUPFAM" id="SSF48264">
    <property type="entry name" value="Cytochrome P450"/>
    <property type="match status" value="1"/>
</dbReference>
<dbReference type="GO" id="GO:0004497">
    <property type="term" value="F:monooxygenase activity"/>
    <property type="evidence" value="ECO:0007669"/>
    <property type="project" value="UniProtKB-KW"/>
</dbReference>
<dbReference type="EMBL" id="JH817070">
    <property type="protein sequence ID" value="EKC23962.1"/>
    <property type="molecule type" value="Genomic_DNA"/>
</dbReference>
<name>K1PJ00_MAGGI</name>
<keyword evidence="7 9" id="KW-0503">Monooxygenase</keyword>
<comment type="cofactor">
    <cofactor evidence="1 8">
        <name>heme</name>
        <dbReference type="ChEBI" id="CHEBI:30413"/>
    </cofactor>
</comment>
<evidence type="ECO:0000256" key="2">
    <source>
        <dbReference type="ARBA" id="ARBA00010617"/>
    </source>
</evidence>
<evidence type="ECO:0000313" key="10">
    <source>
        <dbReference type="EMBL" id="EKC23962.1"/>
    </source>
</evidence>
<dbReference type="InterPro" id="IPR050479">
    <property type="entry name" value="CYP11_CYP27_families"/>
</dbReference>
<keyword evidence="4 8" id="KW-0479">Metal-binding</keyword>
<dbReference type="GO" id="GO:0020037">
    <property type="term" value="F:heme binding"/>
    <property type="evidence" value="ECO:0007669"/>
    <property type="project" value="InterPro"/>
</dbReference>
<dbReference type="GO" id="GO:0016705">
    <property type="term" value="F:oxidoreductase activity, acting on paired donors, with incorporation or reduction of molecular oxygen"/>
    <property type="evidence" value="ECO:0007669"/>
    <property type="project" value="InterPro"/>
</dbReference>
<dbReference type="PRINTS" id="PR00385">
    <property type="entry name" value="P450"/>
</dbReference>
<accession>K1PJ00</accession>
<evidence type="ECO:0000256" key="3">
    <source>
        <dbReference type="ARBA" id="ARBA00022617"/>
    </source>
</evidence>
<dbReference type="Pfam" id="PF00067">
    <property type="entry name" value="p450"/>
    <property type="match status" value="1"/>
</dbReference>
<dbReference type="HOGENOM" id="CLU_001570_5_7_1"/>
<evidence type="ECO:0000256" key="8">
    <source>
        <dbReference type="PIRSR" id="PIRSR602401-1"/>
    </source>
</evidence>
<dbReference type="InterPro" id="IPR036396">
    <property type="entry name" value="Cyt_P450_sf"/>
</dbReference>
<gene>
    <name evidence="10" type="ORF">CGI_10011885</name>
</gene>
<dbReference type="AlphaFoldDB" id="K1PJ00"/>
<dbReference type="PRINTS" id="PR00463">
    <property type="entry name" value="EP450I"/>
</dbReference>
<comment type="similarity">
    <text evidence="2 9">Belongs to the cytochrome P450 family.</text>
</comment>
<evidence type="ECO:0000256" key="4">
    <source>
        <dbReference type="ARBA" id="ARBA00022723"/>
    </source>
</evidence>
<reference evidence="10" key="1">
    <citation type="journal article" date="2012" name="Nature">
        <title>The oyster genome reveals stress adaptation and complexity of shell formation.</title>
        <authorList>
            <person name="Zhang G."/>
            <person name="Fang X."/>
            <person name="Guo X."/>
            <person name="Li L."/>
            <person name="Luo R."/>
            <person name="Xu F."/>
            <person name="Yang P."/>
            <person name="Zhang L."/>
            <person name="Wang X."/>
            <person name="Qi H."/>
            <person name="Xiong Z."/>
            <person name="Que H."/>
            <person name="Xie Y."/>
            <person name="Holland P.W."/>
            <person name="Paps J."/>
            <person name="Zhu Y."/>
            <person name="Wu F."/>
            <person name="Chen Y."/>
            <person name="Wang J."/>
            <person name="Peng C."/>
            <person name="Meng J."/>
            <person name="Yang L."/>
            <person name="Liu J."/>
            <person name="Wen B."/>
            <person name="Zhang N."/>
            <person name="Huang Z."/>
            <person name="Zhu Q."/>
            <person name="Feng Y."/>
            <person name="Mount A."/>
            <person name="Hedgecock D."/>
            <person name="Xu Z."/>
            <person name="Liu Y."/>
            <person name="Domazet-Loso T."/>
            <person name="Du Y."/>
            <person name="Sun X."/>
            <person name="Zhang S."/>
            <person name="Liu B."/>
            <person name="Cheng P."/>
            <person name="Jiang X."/>
            <person name="Li J."/>
            <person name="Fan D."/>
            <person name="Wang W."/>
            <person name="Fu W."/>
            <person name="Wang T."/>
            <person name="Wang B."/>
            <person name="Zhang J."/>
            <person name="Peng Z."/>
            <person name="Li Y."/>
            <person name="Li N."/>
            <person name="Wang J."/>
            <person name="Chen M."/>
            <person name="He Y."/>
            <person name="Tan F."/>
            <person name="Song X."/>
            <person name="Zheng Q."/>
            <person name="Huang R."/>
            <person name="Yang H."/>
            <person name="Du X."/>
            <person name="Chen L."/>
            <person name="Yang M."/>
            <person name="Gaffney P.M."/>
            <person name="Wang S."/>
            <person name="Luo L."/>
            <person name="She Z."/>
            <person name="Ming Y."/>
            <person name="Huang W."/>
            <person name="Zhang S."/>
            <person name="Huang B."/>
            <person name="Zhang Y."/>
            <person name="Qu T."/>
            <person name="Ni P."/>
            <person name="Miao G."/>
            <person name="Wang J."/>
            <person name="Wang Q."/>
            <person name="Steinberg C.E."/>
            <person name="Wang H."/>
            <person name="Li N."/>
            <person name="Qian L."/>
            <person name="Zhang G."/>
            <person name="Li Y."/>
            <person name="Yang H."/>
            <person name="Liu X."/>
            <person name="Wang J."/>
            <person name="Yin Y."/>
            <person name="Wang J."/>
        </authorList>
    </citation>
    <scope>NUCLEOTIDE SEQUENCE [LARGE SCALE GENOMIC DNA]</scope>
    <source>
        <strain evidence="10">05x7-T-G4-1.051#20</strain>
    </source>
</reference>
<dbReference type="InterPro" id="IPR017972">
    <property type="entry name" value="Cyt_P450_CS"/>
</dbReference>
<feature type="binding site" description="axial binding residue" evidence="8">
    <location>
        <position position="185"/>
    </location>
    <ligand>
        <name>heme</name>
        <dbReference type="ChEBI" id="CHEBI:30413"/>
    </ligand>
    <ligandPart>
        <name>Fe</name>
        <dbReference type="ChEBI" id="CHEBI:18248"/>
    </ligandPart>
</feature>
<evidence type="ECO:0000256" key="7">
    <source>
        <dbReference type="ARBA" id="ARBA00023033"/>
    </source>
</evidence>
<dbReference type="GO" id="GO:0005506">
    <property type="term" value="F:iron ion binding"/>
    <property type="evidence" value="ECO:0007669"/>
    <property type="project" value="InterPro"/>
</dbReference>
<sequence>MDDCLQTINYKLALSVKDFTFMEQLLLDPRMSRDVVESAITDLFIAGVDITANVLSFVLYDLAKNPTAQDRLHTEIRQRCGDGELNEAMFANMPYLKACIKESLRLVPPVRDGIRREVERDTVVAGYSIPSGTTLVLCNSVISSDEDHFPDPLAYIPERWLRIPGTRATIHPFAVLPFGFGRRNCVGKRIAELQMHVFIVKLLQRYSLSLADPEEELSYHYMLFATPSRKFSILLQNRLQSSDDVNISHRKRPCQYQHPESSPLSF</sequence>
<keyword evidence="5 9" id="KW-0560">Oxidoreductase</keyword>
<dbReference type="InParanoid" id="K1PJ00"/>
<proteinExistence type="inferred from homology"/>
<keyword evidence="6 8" id="KW-0408">Iron</keyword>
<evidence type="ECO:0000256" key="9">
    <source>
        <dbReference type="RuleBase" id="RU000461"/>
    </source>
</evidence>
<dbReference type="PANTHER" id="PTHR24279">
    <property type="entry name" value="CYTOCHROME P450"/>
    <property type="match status" value="1"/>
</dbReference>